<dbReference type="Pfam" id="PF08378">
    <property type="entry name" value="NERD"/>
    <property type="match status" value="1"/>
</dbReference>
<accession>A0ABX6D8F4</accession>
<proteinExistence type="predicted"/>
<dbReference type="InterPro" id="IPR011528">
    <property type="entry name" value="NERD"/>
</dbReference>
<evidence type="ECO:0000259" key="1">
    <source>
        <dbReference type="PROSITE" id="PS50965"/>
    </source>
</evidence>
<dbReference type="EMBL" id="CP045835">
    <property type="protein sequence ID" value="QGG51060.1"/>
    <property type="molecule type" value="Genomic_DNA"/>
</dbReference>
<dbReference type="PROSITE" id="PS50965">
    <property type="entry name" value="NERD"/>
    <property type="match status" value="1"/>
</dbReference>
<evidence type="ECO:0000313" key="2">
    <source>
        <dbReference type="EMBL" id="QGG51060.1"/>
    </source>
</evidence>
<sequence length="129" mass="15413">MEKNYRKSTYYQLTKHHIITVKWNKGRHGEYLTSKMIDKYASKDHRLLVNVYIPKKNSDELTEIDLLYIDRTGLYVLESKNYSGWIFGNEAHQQWTQIMTNRKKISISPWRNCVRILNCACTIHSFENP</sequence>
<keyword evidence="3" id="KW-1185">Reference proteome</keyword>
<name>A0ABX6D8F4_9BACI</name>
<gene>
    <name evidence="2" type="ORF">GDS87_08855</name>
</gene>
<evidence type="ECO:0000313" key="3">
    <source>
        <dbReference type="Proteomes" id="UP000373269"/>
    </source>
</evidence>
<protein>
    <recommendedName>
        <fullName evidence="1">NERD domain-containing protein</fullName>
    </recommendedName>
</protein>
<reference evidence="2 3" key="1">
    <citation type="submission" date="2019-11" db="EMBL/GenBank/DDBJ databases">
        <title>Whole Genome Sequencing and Comparative Genomic Analyses of Lysinibacillus pakistanensis LZH-9, a Halotolerant Strain with Excellent COD Removal Capability.</title>
        <authorList>
            <person name="Zhou H."/>
        </authorList>
    </citation>
    <scope>NUCLEOTIDE SEQUENCE [LARGE SCALE GENOMIC DNA]</scope>
    <source>
        <strain evidence="2 3">LZH-9</strain>
    </source>
</reference>
<feature type="domain" description="NERD" evidence="1">
    <location>
        <begin position="25"/>
        <end position="129"/>
    </location>
</feature>
<organism evidence="2 3">
    <name type="scientific">Lysinibacillus pakistanensis</name>
    <dbReference type="NCBI Taxonomy" id="759811"/>
    <lineage>
        <taxon>Bacteria</taxon>
        <taxon>Bacillati</taxon>
        <taxon>Bacillota</taxon>
        <taxon>Bacilli</taxon>
        <taxon>Bacillales</taxon>
        <taxon>Bacillaceae</taxon>
        <taxon>Lysinibacillus</taxon>
    </lineage>
</organism>
<dbReference type="Proteomes" id="UP000373269">
    <property type="component" value="Chromosome"/>
</dbReference>
<dbReference type="RefSeq" id="WP_369595314.1">
    <property type="nucleotide sequence ID" value="NZ_CP045835.1"/>
</dbReference>